<evidence type="ECO:0000256" key="4">
    <source>
        <dbReference type="ARBA" id="ARBA00022617"/>
    </source>
</evidence>
<dbReference type="PANTHER" id="PTHR24291">
    <property type="entry name" value="CYTOCHROME P450 FAMILY 4"/>
    <property type="match status" value="1"/>
</dbReference>
<keyword evidence="6 17" id="KW-0560">Oxidoreductase</keyword>
<dbReference type="PRINTS" id="PR00463">
    <property type="entry name" value="EP450I"/>
</dbReference>
<evidence type="ECO:0000313" key="21">
    <source>
        <dbReference type="Proteomes" id="UP001497482"/>
    </source>
</evidence>
<evidence type="ECO:0000256" key="18">
    <source>
        <dbReference type="SAM" id="Coils"/>
    </source>
</evidence>
<feature type="coiled-coil region" evidence="18">
    <location>
        <begin position="250"/>
        <end position="284"/>
    </location>
</feature>
<dbReference type="CDD" id="cd20616">
    <property type="entry name" value="CYP19A1"/>
    <property type="match status" value="1"/>
</dbReference>
<dbReference type="GO" id="GO:0005506">
    <property type="term" value="F:iron ion binding"/>
    <property type="evidence" value="ECO:0007669"/>
    <property type="project" value="InterPro"/>
</dbReference>
<dbReference type="GO" id="GO:0005783">
    <property type="term" value="C:endoplasmic reticulum"/>
    <property type="evidence" value="ECO:0007669"/>
    <property type="project" value="TreeGrafter"/>
</dbReference>
<comment type="cofactor">
    <cofactor evidence="1 16">
        <name>heme</name>
        <dbReference type="ChEBI" id="CHEBI:30413"/>
    </cofactor>
</comment>
<dbReference type="EC" id="1.14.14.14" evidence="11"/>
<comment type="subcellular location">
    <subcellularLocation>
        <location evidence="2">Membrane</location>
        <topology evidence="2">Peripheral membrane protein</topology>
    </subcellularLocation>
</comment>
<keyword evidence="5 16" id="KW-0479">Metal-binding</keyword>
<dbReference type="AlphaFoldDB" id="A0AAV2LSU3"/>
<accession>A0AAV2LSU3</accession>
<evidence type="ECO:0000256" key="5">
    <source>
        <dbReference type="ARBA" id="ARBA00022723"/>
    </source>
</evidence>
<evidence type="ECO:0000256" key="15">
    <source>
        <dbReference type="ARBA" id="ARBA00048642"/>
    </source>
</evidence>
<evidence type="ECO:0000256" key="7">
    <source>
        <dbReference type="ARBA" id="ARBA00023004"/>
    </source>
</evidence>
<keyword evidence="19" id="KW-0812">Transmembrane</keyword>
<feature type="binding site" description="axial binding residue" evidence="16">
    <location>
        <position position="445"/>
    </location>
    <ligand>
        <name>heme</name>
        <dbReference type="ChEBI" id="CHEBI:30413"/>
    </ligand>
    <ligandPart>
        <name>Fe</name>
        <dbReference type="ChEBI" id="CHEBI:18248"/>
    </ligandPart>
</feature>
<dbReference type="Gene3D" id="1.10.630.10">
    <property type="entry name" value="Cytochrome P450"/>
    <property type="match status" value="1"/>
</dbReference>
<dbReference type="Pfam" id="PF00067">
    <property type="entry name" value="p450"/>
    <property type="match status" value="1"/>
</dbReference>
<dbReference type="SUPFAM" id="SSF48264">
    <property type="entry name" value="Cytochrome P450"/>
    <property type="match status" value="1"/>
</dbReference>
<evidence type="ECO:0000256" key="19">
    <source>
        <dbReference type="SAM" id="Phobius"/>
    </source>
</evidence>
<evidence type="ECO:0000256" key="11">
    <source>
        <dbReference type="ARBA" id="ARBA00038885"/>
    </source>
</evidence>
<protein>
    <recommendedName>
        <fullName evidence="11">aromatase</fullName>
        <ecNumber evidence="11">1.14.14.14</ecNumber>
    </recommendedName>
    <alternativeName>
        <fullName evidence="13">Cytochrome P-450AROM</fullName>
    </alternativeName>
    <alternativeName>
        <fullName evidence="12">Estrogen synthase</fullName>
    </alternativeName>
</protein>
<feature type="transmembrane region" description="Helical" evidence="19">
    <location>
        <begin position="20"/>
        <end position="44"/>
    </location>
</feature>
<dbReference type="PROSITE" id="PS00086">
    <property type="entry name" value="CYTOCHROME_P450"/>
    <property type="match status" value="1"/>
</dbReference>
<evidence type="ECO:0000256" key="14">
    <source>
        <dbReference type="ARBA" id="ARBA00047938"/>
    </source>
</evidence>
<dbReference type="GO" id="GO:0016020">
    <property type="term" value="C:membrane"/>
    <property type="evidence" value="ECO:0007669"/>
    <property type="project" value="UniProtKB-SubCell"/>
</dbReference>
<keyword evidence="21" id="KW-1185">Reference proteome</keyword>
<dbReference type="PRINTS" id="PR00385">
    <property type="entry name" value="P450"/>
</dbReference>
<keyword evidence="4 16" id="KW-0349">Heme</keyword>
<evidence type="ECO:0000256" key="10">
    <source>
        <dbReference type="ARBA" id="ARBA00037202"/>
    </source>
</evidence>
<reference evidence="20 21" key="1">
    <citation type="submission" date="2024-04" db="EMBL/GenBank/DDBJ databases">
        <authorList>
            <person name="Waldvogel A.-M."/>
            <person name="Schoenle A."/>
        </authorList>
    </citation>
    <scope>NUCLEOTIDE SEQUENCE [LARGE SCALE GENOMIC DNA]</scope>
</reference>
<feature type="transmembrane region" description="Helical" evidence="19">
    <location>
        <begin position="56"/>
        <end position="74"/>
    </location>
</feature>
<dbReference type="InterPro" id="IPR050196">
    <property type="entry name" value="Cytochrome_P450_Monoox"/>
</dbReference>
<evidence type="ECO:0000313" key="20">
    <source>
        <dbReference type="EMBL" id="CAL1603543.1"/>
    </source>
</evidence>
<comment type="similarity">
    <text evidence="3 17">Belongs to the cytochrome P450 family.</text>
</comment>
<proteinExistence type="inferred from homology"/>
<dbReference type="InterPro" id="IPR002401">
    <property type="entry name" value="Cyt_P450_E_grp-I"/>
</dbReference>
<evidence type="ECO:0000256" key="13">
    <source>
        <dbReference type="ARBA" id="ARBA00043174"/>
    </source>
</evidence>
<dbReference type="GO" id="GO:0070330">
    <property type="term" value="F:aromatase activity"/>
    <property type="evidence" value="ECO:0007669"/>
    <property type="project" value="UniProtKB-EC"/>
</dbReference>
<keyword evidence="19" id="KW-1133">Transmembrane helix</keyword>
<evidence type="ECO:0000256" key="1">
    <source>
        <dbReference type="ARBA" id="ARBA00001971"/>
    </source>
</evidence>
<evidence type="ECO:0000256" key="12">
    <source>
        <dbReference type="ARBA" id="ARBA00042499"/>
    </source>
</evidence>
<keyword evidence="9 19" id="KW-0472">Membrane</keyword>
<comment type="function">
    <text evidence="10">Catalyzes the formation of aromatic C18 estrogens from C19 androgens.</text>
</comment>
<dbReference type="InterPro" id="IPR017972">
    <property type="entry name" value="Cyt_P450_CS"/>
</dbReference>
<evidence type="ECO:0000256" key="9">
    <source>
        <dbReference type="ARBA" id="ARBA00023136"/>
    </source>
</evidence>
<sequence>MTNQSVDPVVTDYTSHNATGSLSSGVSVATRTLVLLVCVLLVAWSHSERRKTHTPGPLFLLGLGPLLSYLRFIWTGIGTASNFYNHKYGDMVRVWINGEETLVLSRASAVHHVLRSSNYTSRFGSTLGLSCVGMHERGIIFNNNVNLWKKIRSYFSKALTGPGLQHTVDICICSTQRHLDELKAPGPEAPLRQVDILSLLRGTVVDISNRLFLDVPINEKELLKKIHKYFETWQTVLIKPNIYFSLNWIHKKHKSAAQELQDAIEELVQQKRRHMEQADKLDQINFTADLIFAQTHGELSADDVRQCVLEMVIAAPDTLSLSLLFMLMLLKQHPLVELQLLQEIDTVIGERRLQNSDLPKLQVMESFIHESLRFHPVVDFSMRRALGDDVIEGYSVPKGTNIILNTGRMHRTEFFHKPNEFSLENFDQNTPRRYFQPFGSGPRNCVGKHIAMVMMKSILVTLLSQYSVCPHEGLTLELLPQTNDLSQQPVEGEQPLAFSFLLRDRAGGPAA</sequence>
<keyword evidence="7 16" id="KW-0408">Iron</keyword>
<dbReference type="EMBL" id="OZ035826">
    <property type="protein sequence ID" value="CAL1603543.1"/>
    <property type="molecule type" value="Genomic_DNA"/>
</dbReference>
<dbReference type="GO" id="GO:0020037">
    <property type="term" value="F:heme binding"/>
    <property type="evidence" value="ECO:0007669"/>
    <property type="project" value="InterPro"/>
</dbReference>
<comment type="catalytic activity">
    <reaction evidence="15">
        <text>androst-4-ene-3,17-dione + 3 reduced [NADPH--hemoprotein reductase] + 3 O2 = estrone + formate + 3 oxidized [NADPH--hemoprotein reductase] + 4 H2O + 4 H(+)</text>
        <dbReference type="Rhea" id="RHEA:38195"/>
        <dbReference type="Rhea" id="RHEA-COMP:11964"/>
        <dbReference type="Rhea" id="RHEA-COMP:11965"/>
        <dbReference type="ChEBI" id="CHEBI:15377"/>
        <dbReference type="ChEBI" id="CHEBI:15378"/>
        <dbReference type="ChEBI" id="CHEBI:15379"/>
        <dbReference type="ChEBI" id="CHEBI:15740"/>
        <dbReference type="ChEBI" id="CHEBI:16422"/>
        <dbReference type="ChEBI" id="CHEBI:17263"/>
        <dbReference type="ChEBI" id="CHEBI:57618"/>
        <dbReference type="ChEBI" id="CHEBI:58210"/>
        <dbReference type="EC" id="1.14.14.14"/>
    </reaction>
</comment>
<evidence type="ECO:0000256" key="6">
    <source>
        <dbReference type="ARBA" id="ARBA00023002"/>
    </source>
</evidence>
<dbReference type="GO" id="GO:0008585">
    <property type="term" value="P:female gonad development"/>
    <property type="evidence" value="ECO:0007669"/>
    <property type="project" value="TreeGrafter"/>
</dbReference>
<dbReference type="InterPro" id="IPR001128">
    <property type="entry name" value="Cyt_P450"/>
</dbReference>
<evidence type="ECO:0000256" key="17">
    <source>
        <dbReference type="RuleBase" id="RU000461"/>
    </source>
</evidence>
<dbReference type="InterPro" id="IPR036396">
    <property type="entry name" value="Cyt_P450_sf"/>
</dbReference>
<dbReference type="FunFam" id="1.10.630.10:FF:000032">
    <property type="entry name" value="Cytochrome P450 aromatase"/>
    <property type="match status" value="1"/>
</dbReference>
<keyword evidence="8 17" id="KW-0503">Monooxygenase</keyword>
<dbReference type="GO" id="GO:0032355">
    <property type="term" value="P:response to estradiol"/>
    <property type="evidence" value="ECO:0007669"/>
    <property type="project" value="TreeGrafter"/>
</dbReference>
<comment type="catalytic activity">
    <reaction evidence="14">
        <text>testosterone + 3 reduced [NADPH--hemoprotein reductase] + 3 O2 = 17beta-estradiol + formate + 3 oxidized [NADPH--hemoprotein reductase] + 4 H2O + 4 H(+)</text>
        <dbReference type="Rhea" id="RHEA:38191"/>
        <dbReference type="Rhea" id="RHEA-COMP:11964"/>
        <dbReference type="Rhea" id="RHEA-COMP:11965"/>
        <dbReference type="ChEBI" id="CHEBI:15377"/>
        <dbReference type="ChEBI" id="CHEBI:15378"/>
        <dbReference type="ChEBI" id="CHEBI:15379"/>
        <dbReference type="ChEBI" id="CHEBI:15740"/>
        <dbReference type="ChEBI" id="CHEBI:16469"/>
        <dbReference type="ChEBI" id="CHEBI:17347"/>
        <dbReference type="ChEBI" id="CHEBI:57618"/>
        <dbReference type="ChEBI" id="CHEBI:58210"/>
        <dbReference type="EC" id="1.14.14.14"/>
    </reaction>
</comment>
<gene>
    <name evidence="20" type="ORF">KC01_LOCUS31216</name>
</gene>
<evidence type="ECO:0000256" key="16">
    <source>
        <dbReference type="PIRSR" id="PIRSR602401-1"/>
    </source>
</evidence>
<dbReference type="PANTHER" id="PTHR24291:SF204">
    <property type="entry name" value="AROMATASE"/>
    <property type="match status" value="1"/>
</dbReference>
<evidence type="ECO:0000256" key="2">
    <source>
        <dbReference type="ARBA" id="ARBA00004170"/>
    </source>
</evidence>
<evidence type="ECO:0000256" key="8">
    <source>
        <dbReference type="ARBA" id="ARBA00023033"/>
    </source>
</evidence>
<evidence type="ECO:0000256" key="3">
    <source>
        <dbReference type="ARBA" id="ARBA00010617"/>
    </source>
</evidence>
<dbReference type="Proteomes" id="UP001497482">
    <property type="component" value="Chromosome 4"/>
</dbReference>
<name>A0AAV2LSU3_KNICA</name>
<organism evidence="20 21">
    <name type="scientific">Knipowitschia caucasica</name>
    <name type="common">Caucasian dwarf goby</name>
    <name type="synonym">Pomatoschistus caucasicus</name>
    <dbReference type="NCBI Taxonomy" id="637954"/>
    <lineage>
        <taxon>Eukaryota</taxon>
        <taxon>Metazoa</taxon>
        <taxon>Chordata</taxon>
        <taxon>Craniata</taxon>
        <taxon>Vertebrata</taxon>
        <taxon>Euteleostomi</taxon>
        <taxon>Actinopterygii</taxon>
        <taxon>Neopterygii</taxon>
        <taxon>Teleostei</taxon>
        <taxon>Neoteleostei</taxon>
        <taxon>Acanthomorphata</taxon>
        <taxon>Gobiaria</taxon>
        <taxon>Gobiiformes</taxon>
        <taxon>Gobioidei</taxon>
        <taxon>Gobiidae</taxon>
        <taxon>Gobiinae</taxon>
        <taxon>Knipowitschia</taxon>
    </lineage>
</organism>
<keyword evidence="18" id="KW-0175">Coiled coil</keyword>